<evidence type="ECO:0000256" key="1">
    <source>
        <dbReference type="ARBA" id="ARBA00004167"/>
    </source>
</evidence>
<name>A0A7M7KHQ8_VARDE</name>
<evidence type="ECO:0000256" key="2">
    <source>
        <dbReference type="ARBA" id="ARBA00010109"/>
    </source>
</evidence>
<keyword evidence="7" id="KW-0325">Glycoprotein</keyword>
<feature type="transmembrane region" description="Helical" evidence="8">
    <location>
        <begin position="55"/>
        <end position="73"/>
    </location>
</feature>
<dbReference type="GO" id="GO:0016020">
    <property type="term" value="C:membrane"/>
    <property type="evidence" value="ECO:0007669"/>
    <property type="project" value="UniProtKB-SubCell"/>
</dbReference>
<sequence>MDSYGLGVSLLESRVSQVPVVSFPTDQSVTKACCVRTTTPHTAHTRGGGQTRRSLLIAVFAALFFGLFIGNLYQGPLFDSTKPMIHLRARESGIENSFHNFLFRDGTSRFDPSSGKDVIVFVQIQNAGANFFEKHMIEDLDIMEKPPCLCSRKSGRKQKCRCHADDSLRKADETPWLFSRLSGGWLCGVHADWTQLTGCVDRVLDEADGEPRRRRYLYISILREPVRRFHSEWLRFVEKRGPRPSRLLCGGREHLLPDVRDCFEGKDPASVTLEEFASCTDNLALNRQTRMLADLRLVNCYDTSMNQTQRDMILLHSAKNNLQQMAFFGIAEFPNVSQRMFEAVFGVHFQSRPHRRFNRLSNYLRNSASSSNSWWSAQTETAIRQANRLDVELYEYGKELLFERFHHLFKEGPGEDEDLDWADGDDLFMDR</sequence>
<dbReference type="Gene3D" id="3.40.50.300">
    <property type="entry name" value="P-loop containing nucleotide triphosphate hydrolases"/>
    <property type="match status" value="1"/>
</dbReference>
<evidence type="ECO:0000313" key="10">
    <source>
        <dbReference type="Proteomes" id="UP000594260"/>
    </source>
</evidence>
<reference evidence="9" key="1">
    <citation type="submission" date="2021-01" db="UniProtKB">
        <authorList>
            <consortium name="EnsemblMetazoa"/>
        </authorList>
    </citation>
    <scope>IDENTIFICATION</scope>
</reference>
<comment type="subcellular location">
    <subcellularLocation>
        <location evidence="1">Membrane</location>
        <topology evidence="1">Single-pass membrane protein</topology>
    </subcellularLocation>
    <subcellularLocation>
        <location evidence="8">Membrane</location>
        <topology evidence="8">Single-pass type II membrane protein</topology>
    </subcellularLocation>
</comment>
<dbReference type="KEGG" id="vde:111252832"/>
<dbReference type="EC" id="2.8.2.-" evidence="8"/>
<dbReference type="AlphaFoldDB" id="A0A7M7KHQ8"/>
<keyword evidence="10" id="KW-1185">Reference proteome</keyword>
<organism evidence="9 10">
    <name type="scientific">Varroa destructor</name>
    <name type="common">Honeybee mite</name>
    <dbReference type="NCBI Taxonomy" id="109461"/>
    <lineage>
        <taxon>Eukaryota</taxon>
        <taxon>Metazoa</taxon>
        <taxon>Ecdysozoa</taxon>
        <taxon>Arthropoda</taxon>
        <taxon>Chelicerata</taxon>
        <taxon>Arachnida</taxon>
        <taxon>Acari</taxon>
        <taxon>Parasitiformes</taxon>
        <taxon>Mesostigmata</taxon>
        <taxon>Gamasina</taxon>
        <taxon>Dermanyssoidea</taxon>
        <taxon>Varroidae</taxon>
        <taxon>Varroa</taxon>
    </lineage>
</organism>
<evidence type="ECO:0000256" key="3">
    <source>
        <dbReference type="ARBA" id="ARBA00022679"/>
    </source>
</evidence>
<dbReference type="InterPro" id="IPR027417">
    <property type="entry name" value="P-loop_NTPase"/>
</dbReference>
<dbReference type="InterPro" id="IPR005331">
    <property type="entry name" value="Sulfotransferase"/>
</dbReference>
<protein>
    <recommendedName>
        <fullName evidence="8">Heparan-sulfate 6-O-sulfotransferase</fullName>
        <ecNumber evidence="8">2.8.2.-</ecNumber>
    </recommendedName>
</protein>
<evidence type="ECO:0000256" key="7">
    <source>
        <dbReference type="ARBA" id="ARBA00023180"/>
    </source>
</evidence>
<proteinExistence type="inferred from homology"/>
<dbReference type="GeneID" id="111252832"/>
<keyword evidence="4 8" id="KW-0812">Transmembrane</keyword>
<keyword evidence="3 8" id="KW-0808">Transferase</keyword>
<evidence type="ECO:0000313" key="9">
    <source>
        <dbReference type="EnsemblMetazoa" id="XP_022667086"/>
    </source>
</evidence>
<comment type="function">
    <text evidence="8">6-O-sulfation enzyme which catalyzes the transfer of sulfate from 3'-phosphoadenosine 5'-phosphosulfate (PAPS) to position 6 of the N-sulfoglucosamine residue (GlcNS) of heparan sulfate.</text>
</comment>
<dbReference type="InParanoid" id="A0A7M7KHQ8"/>
<comment type="similarity">
    <text evidence="2 8">Belongs to the sulfotransferase 6 family.</text>
</comment>
<dbReference type="EnsemblMetazoa" id="XM_022811351">
    <property type="protein sequence ID" value="XP_022667086"/>
    <property type="gene ID" value="LOC111252832"/>
</dbReference>
<dbReference type="Proteomes" id="UP000594260">
    <property type="component" value="Unplaced"/>
</dbReference>
<accession>A0A7M7KHQ8</accession>
<evidence type="ECO:0000256" key="8">
    <source>
        <dbReference type="RuleBase" id="RU364122"/>
    </source>
</evidence>
<keyword evidence="6 8" id="KW-0472">Membrane</keyword>
<dbReference type="OrthoDB" id="406981at2759"/>
<dbReference type="PANTHER" id="PTHR12812">
    <property type="entry name" value="HEPARAN SULFATE 6-O-SULFOTRANSFERASE 3"/>
    <property type="match status" value="1"/>
</dbReference>
<evidence type="ECO:0000256" key="6">
    <source>
        <dbReference type="ARBA" id="ARBA00023136"/>
    </source>
</evidence>
<dbReference type="Pfam" id="PF03567">
    <property type="entry name" value="Sulfotransfer_2"/>
    <property type="match status" value="1"/>
</dbReference>
<dbReference type="InterPro" id="IPR010635">
    <property type="entry name" value="Heparan_SO4-6-sulfoTrfase"/>
</dbReference>
<dbReference type="OMA" id="EHMAFFG"/>
<keyword evidence="5 8" id="KW-1133">Transmembrane helix</keyword>
<keyword evidence="8" id="KW-0735">Signal-anchor</keyword>
<comment type="catalytic activity">
    <reaction evidence="8">
        <text>alpha-D-glucosaminyl-[heparan sulfate](n) + 3'-phosphoadenylyl sulfate = 6-sulfo-alpha-D-glucosaminyl-[heparan sulfate](n) + adenosine 3',5'-bisphosphate + H(+)</text>
        <dbReference type="Rhea" id="RHEA:56604"/>
        <dbReference type="Rhea" id="RHEA-COMP:9830"/>
        <dbReference type="Rhea" id="RHEA-COMP:14621"/>
        <dbReference type="ChEBI" id="CHEBI:15378"/>
        <dbReference type="ChEBI" id="CHEBI:58339"/>
        <dbReference type="ChEBI" id="CHEBI:58343"/>
        <dbReference type="ChEBI" id="CHEBI:58388"/>
        <dbReference type="ChEBI" id="CHEBI:140604"/>
    </reaction>
</comment>
<dbReference type="GO" id="GO:0017095">
    <property type="term" value="F:heparan sulfate 6-sulfotransferase activity"/>
    <property type="evidence" value="ECO:0007669"/>
    <property type="project" value="TreeGrafter"/>
</dbReference>
<dbReference type="PANTHER" id="PTHR12812:SF0">
    <property type="entry name" value="HEPARAN-SULFATE 6-O-SULFOTRANSFERASE"/>
    <property type="match status" value="1"/>
</dbReference>
<dbReference type="RefSeq" id="XP_022667086.1">
    <property type="nucleotide sequence ID" value="XM_022811351.1"/>
</dbReference>
<evidence type="ECO:0000256" key="4">
    <source>
        <dbReference type="ARBA" id="ARBA00022692"/>
    </source>
</evidence>
<evidence type="ECO:0000256" key="5">
    <source>
        <dbReference type="ARBA" id="ARBA00022989"/>
    </source>
</evidence>